<sequence length="590" mass="64834">MHYSKRGKITVIALLVLLLVVDIPMYMSYLPISTTGHDLVFHLYRIQGIADALRQGQFPVRVQFSQLNGYGYPVSVLYGDLLLYPAGILCLIGLSVTTAYKVFVLLINAATILITFFVGRKMFSSISLGILAAYLWTLAPYRLEDLYLRASVGEYTALMFFPVLAYGLYGIFLRETGEFGFSWLWTTIGCSGIMISHTVSIILVFPVAFVFVIVGLVHNHSIIVWKRLAVSGVISIALTAWFIVPFLDFYKNVNMKVGALTAEEKMDFAALHAIQPSQLFMLFVPMKGASDPAADIAQDMPFGVGWTLLSGVLLFIIAIIMIDGNDQSKNWIKIGIISVMTTGCVLFASTSAFHWHFSRFAIWNEVISIVATIQFPWRLLGVASALLVLIACIGICLLKTANGYRVLAVPVMALMIALCTVEGGVAITTWLQNTEPVGDFSSSEFKPTGNYGVMSGEYLPVNADVNTLIANQSKYPDPVNVSLSSYEKKGATIDLEIADASSNGEITVPLLMYPHYTVRAENAVSQFSLSANRDGVMVIHVPDGYKGHVTVSFVEPVSWRIGETVSMLSLFAIIAGGVRRLFIKAKRQLR</sequence>
<feature type="transmembrane region" description="Helical" evidence="1">
    <location>
        <begin position="193"/>
        <end position="216"/>
    </location>
</feature>
<dbReference type="RefSeq" id="WP_094663946.1">
    <property type="nucleotide sequence ID" value="NZ_MWWV01000008.1"/>
</dbReference>
<gene>
    <name evidence="2" type="ORF">BTIS_1353</name>
</gene>
<feature type="transmembrane region" description="Helical" evidence="1">
    <location>
        <begin position="155"/>
        <end position="173"/>
    </location>
</feature>
<feature type="transmembrane region" description="Helical" evidence="1">
    <location>
        <begin position="12"/>
        <end position="32"/>
    </location>
</feature>
<feature type="transmembrane region" description="Helical" evidence="1">
    <location>
        <begin position="377"/>
        <end position="398"/>
    </location>
</feature>
<name>A0A261FEG2_9BIFI</name>
<feature type="transmembrane region" description="Helical" evidence="1">
    <location>
        <begin position="125"/>
        <end position="143"/>
    </location>
</feature>
<evidence type="ECO:0000313" key="3">
    <source>
        <dbReference type="Proteomes" id="UP000216444"/>
    </source>
</evidence>
<comment type="caution">
    <text evidence="2">The sequence shown here is derived from an EMBL/GenBank/DDBJ whole genome shotgun (WGS) entry which is preliminary data.</text>
</comment>
<feature type="transmembrane region" description="Helical" evidence="1">
    <location>
        <begin position="564"/>
        <end position="582"/>
    </location>
</feature>
<dbReference type="AlphaFoldDB" id="A0A261FEG2"/>
<accession>A0A261FEG2</accession>
<feature type="transmembrane region" description="Helical" evidence="1">
    <location>
        <begin position="334"/>
        <end position="357"/>
    </location>
</feature>
<protein>
    <recommendedName>
        <fullName evidence="4">Membrane protein 6-pyruvoyl-tetrahydropterin synthase-related domain-containing protein</fullName>
    </recommendedName>
</protein>
<keyword evidence="3" id="KW-1185">Reference proteome</keyword>
<reference evidence="2 3" key="1">
    <citation type="journal article" date="2017" name="BMC Genomics">
        <title>Comparative genomic and phylogenomic analyses of the Bifidobacteriaceae family.</title>
        <authorList>
            <person name="Lugli G.A."/>
            <person name="Milani C."/>
            <person name="Turroni F."/>
            <person name="Duranti S."/>
            <person name="Mancabelli L."/>
            <person name="Mangifesta M."/>
            <person name="Ferrario C."/>
            <person name="Modesto M."/>
            <person name="Mattarelli P."/>
            <person name="Jiri K."/>
            <person name="van Sinderen D."/>
            <person name="Ventura M."/>
        </authorList>
    </citation>
    <scope>NUCLEOTIDE SEQUENCE [LARGE SCALE GENOMIC DNA]</scope>
    <source>
        <strain evidence="2 3">DSM 100201</strain>
    </source>
</reference>
<proteinExistence type="predicted"/>
<feature type="transmembrane region" description="Helical" evidence="1">
    <location>
        <begin position="304"/>
        <end position="322"/>
    </location>
</feature>
<evidence type="ECO:0008006" key="4">
    <source>
        <dbReference type="Google" id="ProtNLM"/>
    </source>
</evidence>
<keyword evidence="1" id="KW-0812">Transmembrane</keyword>
<feature type="transmembrane region" description="Helical" evidence="1">
    <location>
        <begin position="228"/>
        <end position="247"/>
    </location>
</feature>
<feature type="transmembrane region" description="Helical" evidence="1">
    <location>
        <begin position="70"/>
        <end position="92"/>
    </location>
</feature>
<organism evidence="2 3">
    <name type="scientific">Bifidobacterium tissieri</name>
    <dbReference type="NCBI Taxonomy" id="1630162"/>
    <lineage>
        <taxon>Bacteria</taxon>
        <taxon>Bacillati</taxon>
        <taxon>Actinomycetota</taxon>
        <taxon>Actinomycetes</taxon>
        <taxon>Bifidobacteriales</taxon>
        <taxon>Bifidobacteriaceae</taxon>
        <taxon>Bifidobacterium</taxon>
    </lineage>
</organism>
<feature type="transmembrane region" description="Helical" evidence="1">
    <location>
        <begin position="407"/>
        <end position="431"/>
    </location>
</feature>
<feature type="transmembrane region" description="Helical" evidence="1">
    <location>
        <begin position="99"/>
        <end position="119"/>
    </location>
</feature>
<keyword evidence="1" id="KW-1133">Transmembrane helix</keyword>
<dbReference type="Proteomes" id="UP000216444">
    <property type="component" value="Unassembled WGS sequence"/>
</dbReference>
<evidence type="ECO:0000256" key="1">
    <source>
        <dbReference type="SAM" id="Phobius"/>
    </source>
</evidence>
<evidence type="ECO:0000313" key="2">
    <source>
        <dbReference type="EMBL" id="OZG57512.1"/>
    </source>
</evidence>
<keyword evidence="1" id="KW-0472">Membrane</keyword>
<dbReference type="EMBL" id="MWWV01000008">
    <property type="protein sequence ID" value="OZG57512.1"/>
    <property type="molecule type" value="Genomic_DNA"/>
</dbReference>